<dbReference type="AlphaFoldDB" id="A0A317XXM2"/>
<evidence type="ECO:0000256" key="3">
    <source>
        <dbReference type="ARBA" id="ARBA00023274"/>
    </source>
</evidence>
<dbReference type="InParanoid" id="A0A317XXM2"/>
<dbReference type="NCBIfam" id="TIGR00002">
    <property type="entry name" value="S16"/>
    <property type="match status" value="1"/>
</dbReference>
<dbReference type="GO" id="GO:0032543">
    <property type="term" value="P:mitochondrial translation"/>
    <property type="evidence" value="ECO:0007669"/>
    <property type="project" value="TreeGrafter"/>
</dbReference>
<name>A0A317XXM2_9BASI</name>
<feature type="region of interest" description="Disordered" evidence="4">
    <location>
        <begin position="30"/>
        <end position="118"/>
    </location>
</feature>
<evidence type="ECO:0000256" key="2">
    <source>
        <dbReference type="ARBA" id="ARBA00022980"/>
    </source>
</evidence>
<feature type="compositionally biased region" description="Basic and acidic residues" evidence="4">
    <location>
        <begin position="30"/>
        <end position="39"/>
    </location>
</feature>
<dbReference type="PANTHER" id="PTHR12919:SF20">
    <property type="entry name" value="SMALL RIBOSOMAL SUBUNIT PROTEIN BS16M"/>
    <property type="match status" value="1"/>
</dbReference>
<dbReference type="SUPFAM" id="SSF54565">
    <property type="entry name" value="Ribosomal protein S16"/>
    <property type="match status" value="2"/>
</dbReference>
<dbReference type="STRING" id="1882483.A0A317XXM2"/>
<evidence type="ECO:0000256" key="4">
    <source>
        <dbReference type="SAM" id="MobiDB-lite"/>
    </source>
</evidence>
<dbReference type="Gene3D" id="3.30.1320.10">
    <property type="match status" value="1"/>
</dbReference>
<organism evidence="5 6">
    <name type="scientific">Testicularia cyperi</name>
    <dbReference type="NCBI Taxonomy" id="1882483"/>
    <lineage>
        <taxon>Eukaryota</taxon>
        <taxon>Fungi</taxon>
        <taxon>Dikarya</taxon>
        <taxon>Basidiomycota</taxon>
        <taxon>Ustilaginomycotina</taxon>
        <taxon>Ustilaginomycetes</taxon>
        <taxon>Ustilaginales</taxon>
        <taxon>Anthracoideaceae</taxon>
        <taxon>Testicularia</taxon>
    </lineage>
</organism>
<dbReference type="GO" id="GO:0003735">
    <property type="term" value="F:structural constituent of ribosome"/>
    <property type="evidence" value="ECO:0007669"/>
    <property type="project" value="InterPro"/>
</dbReference>
<dbReference type="Pfam" id="PF00886">
    <property type="entry name" value="Ribosomal_S16"/>
    <property type="match status" value="1"/>
</dbReference>
<dbReference type="FunCoup" id="A0A317XXM2">
    <property type="interactions" value="238"/>
</dbReference>
<keyword evidence="3" id="KW-0687">Ribonucleoprotein</keyword>
<dbReference type="GO" id="GO:0005763">
    <property type="term" value="C:mitochondrial small ribosomal subunit"/>
    <property type="evidence" value="ECO:0007669"/>
    <property type="project" value="TreeGrafter"/>
</dbReference>
<protein>
    <submittedName>
        <fullName evidence="5">Ribosomal protein S16</fullName>
    </submittedName>
</protein>
<keyword evidence="2 5" id="KW-0689">Ribosomal protein</keyword>
<evidence type="ECO:0000256" key="1">
    <source>
        <dbReference type="ARBA" id="ARBA00006668"/>
    </source>
</evidence>
<gene>
    <name evidence="5" type="ORF">BCV70DRAFT_197303</name>
</gene>
<dbReference type="Proteomes" id="UP000246740">
    <property type="component" value="Unassembled WGS sequence"/>
</dbReference>
<dbReference type="HAMAP" id="MF_00385">
    <property type="entry name" value="Ribosomal_bS16"/>
    <property type="match status" value="1"/>
</dbReference>
<dbReference type="InterPro" id="IPR000307">
    <property type="entry name" value="Ribosomal_bS16"/>
</dbReference>
<feature type="compositionally biased region" description="Low complexity" evidence="4">
    <location>
        <begin position="63"/>
        <end position="85"/>
    </location>
</feature>
<feature type="compositionally biased region" description="Low complexity" evidence="4">
    <location>
        <begin position="167"/>
        <end position="184"/>
    </location>
</feature>
<evidence type="ECO:0000313" key="6">
    <source>
        <dbReference type="Proteomes" id="UP000246740"/>
    </source>
</evidence>
<dbReference type="OrthoDB" id="407221at2759"/>
<keyword evidence="6" id="KW-1185">Reference proteome</keyword>
<dbReference type="InterPro" id="IPR023803">
    <property type="entry name" value="Ribosomal_bS16_dom_sf"/>
</dbReference>
<feature type="region of interest" description="Disordered" evidence="4">
    <location>
        <begin position="161"/>
        <end position="184"/>
    </location>
</feature>
<dbReference type="PANTHER" id="PTHR12919">
    <property type="entry name" value="30S RIBOSOMAL PROTEIN S16"/>
    <property type="match status" value="1"/>
</dbReference>
<reference evidence="5 6" key="1">
    <citation type="journal article" date="2018" name="Mol. Biol. Evol.">
        <title>Broad Genomic Sampling Reveals a Smut Pathogenic Ancestry of the Fungal Clade Ustilaginomycotina.</title>
        <authorList>
            <person name="Kijpornyongpan T."/>
            <person name="Mondo S.J."/>
            <person name="Barry K."/>
            <person name="Sandor L."/>
            <person name="Lee J."/>
            <person name="Lipzen A."/>
            <person name="Pangilinan J."/>
            <person name="LaButti K."/>
            <person name="Hainaut M."/>
            <person name="Henrissat B."/>
            <person name="Grigoriev I.V."/>
            <person name="Spatafora J.W."/>
            <person name="Aime M.C."/>
        </authorList>
    </citation>
    <scope>NUCLEOTIDE SEQUENCE [LARGE SCALE GENOMIC DNA]</scope>
    <source>
        <strain evidence="5 6">MCA 3645</strain>
    </source>
</reference>
<evidence type="ECO:0000313" key="5">
    <source>
        <dbReference type="EMBL" id="PWZ03066.1"/>
    </source>
</evidence>
<dbReference type="EMBL" id="KZ819188">
    <property type="protein sequence ID" value="PWZ03066.1"/>
    <property type="molecule type" value="Genomic_DNA"/>
</dbReference>
<proteinExistence type="inferred from homology"/>
<comment type="similarity">
    <text evidence="1">Belongs to the bacterial ribosomal protein bS16 family.</text>
</comment>
<sequence length="184" mass="19406">MVVRIRLARKGTRNNPFYHIVAINDSKPRDARPIEKLGEYDPIPRLPVSTSRLPTPFLGSGAGASKTTAKTSTSTSASAPGAKPTKTPTAQQDNIPGKGGLMTTGLASPESKDQQPAKRLEWNQDRITHWLKLGAQPSKPVARLLDRAGLVPAGVHYKGIYRPSSPPTAGSAPTTAGPGPAKST</sequence>
<accession>A0A317XXM2</accession>